<comment type="caution">
    <text evidence="2">The sequence shown here is derived from an EMBL/GenBank/DDBJ whole genome shotgun (WGS) entry which is preliminary data.</text>
</comment>
<proteinExistence type="predicted"/>
<name>A0ABT1PAD3_9ACTN</name>
<sequence>MTANVPGTGKGNKPSSGIGTGIGAGEFPEPPNGIEQQSAGEGGSEQAQDDPDTWGNTGTRPVLPDTWGNTILPSQ</sequence>
<feature type="region of interest" description="Disordered" evidence="1">
    <location>
        <begin position="1"/>
        <end position="75"/>
    </location>
</feature>
<dbReference type="RefSeq" id="WP_255926395.1">
    <property type="nucleotide sequence ID" value="NZ_JANFNH010000006.1"/>
</dbReference>
<accession>A0ABT1PAD3</accession>
<dbReference type="EMBL" id="JANFNH010000006">
    <property type="protein sequence ID" value="MCQ4042332.1"/>
    <property type="molecule type" value="Genomic_DNA"/>
</dbReference>
<dbReference type="Proteomes" id="UP001206206">
    <property type="component" value="Unassembled WGS sequence"/>
</dbReference>
<reference evidence="2 3" key="1">
    <citation type="submission" date="2022-06" db="EMBL/GenBank/DDBJ databases">
        <title>Draft genome sequence of type strain Streptomyces rubrisoli DSM 42083.</title>
        <authorList>
            <person name="Duangmal K."/>
            <person name="Klaysubun C."/>
        </authorList>
    </citation>
    <scope>NUCLEOTIDE SEQUENCE [LARGE SCALE GENOMIC DNA]</scope>
    <source>
        <strain evidence="2 3">DSM 42083</strain>
    </source>
</reference>
<keyword evidence="3" id="KW-1185">Reference proteome</keyword>
<evidence type="ECO:0000313" key="3">
    <source>
        <dbReference type="Proteomes" id="UP001206206"/>
    </source>
</evidence>
<gene>
    <name evidence="2" type="ORF">NON19_09855</name>
</gene>
<organism evidence="2 3">
    <name type="scientific">Streptantibioticus rubrisoli</name>
    <dbReference type="NCBI Taxonomy" id="1387313"/>
    <lineage>
        <taxon>Bacteria</taxon>
        <taxon>Bacillati</taxon>
        <taxon>Actinomycetota</taxon>
        <taxon>Actinomycetes</taxon>
        <taxon>Kitasatosporales</taxon>
        <taxon>Streptomycetaceae</taxon>
        <taxon>Streptantibioticus</taxon>
    </lineage>
</organism>
<protein>
    <submittedName>
        <fullName evidence="2">Uncharacterized protein</fullName>
    </submittedName>
</protein>
<evidence type="ECO:0000313" key="2">
    <source>
        <dbReference type="EMBL" id="MCQ4042332.1"/>
    </source>
</evidence>
<evidence type="ECO:0000256" key="1">
    <source>
        <dbReference type="SAM" id="MobiDB-lite"/>
    </source>
</evidence>